<dbReference type="KEGG" id="cgy:CGLY_12465"/>
<proteinExistence type="predicted"/>
<dbReference type="PANTHER" id="PTHR30458">
    <property type="entry name" value="PHENYLACETIC ACID DEGRADATION PROTEIN PAA"/>
    <property type="match status" value="1"/>
</dbReference>
<accession>X5DP30</accession>
<dbReference type="InterPro" id="IPR052703">
    <property type="entry name" value="Aromatic_CoA_ox/epox"/>
</dbReference>
<dbReference type="PANTHER" id="PTHR30458:SF0">
    <property type="entry name" value="1,2-PHENYLACETYL-COA EPOXIDASE, SUBUNIT C"/>
    <property type="match status" value="1"/>
</dbReference>
<dbReference type="InterPro" id="IPR011882">
    <property type="entry name" value="PaaC"/>
</dbReference>
<dbReference type="Pfam" id="PF05138">
    <property type="entry name" value="PaaA_PaaC"/>
    <property type="match status" value="1"/>
</dbReference>
<dbReference type="InterPro" id="IPR012347">
    <property type="entry name" value="Ferritin-like"/>
</dbReference>
<protein>
    <submittedName>
        <fullName evidence="1">Phenylacetic acid degradation protein PaaC</fullName>
    </submittedName>
</protein>
<keyword evidence="2" id="KW-1185">Reference proteome</keyword>
<dbReference type="PIRSF" id="PIRSF037834">
    <property type="entry name" value="PA_CoA_Oase3"/>
    <property type="match status" value="1"/>
</dbReference>
<dbReference type="NCBIfam" id="TIGR02158">
    <property type="entry name" value="PA_CoA_Oxy3"/>
    <property type="match status" value="1"/>
</dbReference>
<dbReference type="HOGENOM" id="CLU_070585_0_0_11"/>
<sequence>MNTTTAVSTDSATHMSVGDAITAEQVTDMIASTGGNASREIADYALQLADDSLVLSQRLGWWISRAPEMEEDVALGNIALDVLGHARFLYTYAGSAWGKTEDELAYFRDEEDFRSCRLVEQPNGDFGHTIARQLIFSLYAGELYSRLSASTDPMLAAIADKAVKEVSYHIDHAIQWLLRLGLGTDESHRRIQAGLESMWPYKDELFTDTETIDRANEKSPGAIVRPSTLKETVDAHLATVIEKAGLSVPTVPAAADLGYARTGRFSEHRGYIITEMQSLARQHPGATW</sequence>
<dbReference type="GO" id="GO:0005829">
    <property type="term" value="C:cytosol"/>
    <property type="evidence" value="ECO:0007669"/>
    <property type="project" value="TreeGrafter"/>
</dbReference>
<dbReference type="InterPro" id="IPR009078">
    <property type="entry name" value="Ferritin-like_SF"/>
</dbReference>
<dbReference type="SUPFAM" id="SSF47240">
    <property type="entry name" value="Ferritin-like"/>
    <property type="match status" value="1"/>
</dbReference>
<dbReference type="GO" id="GO:0010124">
    <property type="term" value="P:phenylacetate catabolic process"/>
    <property type="evidence" value="ECO:0007669"/>
    <property type="project" value="InterPro"/>
</dbReference>
<reference evidence="1 2" key="1">
    <citation type="journal article" date="2015" name="Int. J. Syst. Evol. Microbiol.">
        <title>Revisiting Corynebacterium glyciniphilum (ex Kubota et al., 1972) sp. nov., nom. rev., isolated from putrefied banana.</title>
        <authorList>
            <person name="Al-Dilaimi A."/>
            <person name="Bednarz H."/>
            <person name="Lomker A."/>
            <person name="Niehaus K."/>
            <person name="Kalinowski J."/>
            <person name="Ruckert C."/>
        </authorList>
    </citation>
    <scope>NUCLEOTIDE SEQUENCE [LARGE SCALE GENOMIC DNA]</scope>
    <source>
        <strain evidence="1">AJ 3170</strain>
    </source>
</reference>
<evidence type="ECO:0000313" key="1">
    <source>
        <dbReference type="EMBL" id="AHW64933.1"/>
    </source>
</evidence>
<dbReference type="AlphaFoldDB" id="X5DP30"/>
<name>X5DP30_9CORY</name>
<gene>
    <name evidence="1" type="primary">paaC</name>
    <name evidence="1" type="ORF">CGLY_12465</name>
</gene>
<dbReference type="InterPro" id="IPR007814">
    <property type="entry name" value="PaaA_PaaC"/>
</dbReference>
<dbReference type="Gene3D" id="1.20.1260.10">
    <property type="match status" value="1"/>
</dbReference>
<dbReference type="EMBL" id="CP006842">
    <property type="protein sequence ID" value="AHW64933.1"/>
    <property type="molecule type" value="Genomic_DNA"/>
</dbReference>
<dbReference type="Proteomes" id="UP000023703">
    <property type="component" value="Chromosome"/>
</dbReference>
<organism evidence="1 2">
    <name type="scientific">Corynebacterium glyciniphilum AJ 3170</name>
    <dbReference type="NCBI Taxonomy" id="1404245"/>
    <lineage>
        <taxon>Bacteria</taxon>
        <taxon>Bacillati</taxon>
        <taxon>Actinomycetota</taxon>
        <taxon>Actinomycetes</taxon>
        <taxon>Mycobacteriales</taxon>
        <taxon>Corynebacteriaceae</taxon>
        <taxon>Corynebacterium</taxon>
    </lineage>
</organism>
<dbReference type="STRING" id="1404245.CGLY_12465"/>
<evidence type="ECO:0000313" key="2">
    <source>
        <dbReference type="Proteomes" id="UP000023703"/>
    </source>
</evidence>
<dbReference type="eggNOG" id="COG3396">
    <property type="taxonomic scope" value="Bacteria"/>
</dbReference>